<sequence length="130" mass="13792">MPIDASLVGREFPPTPPLLVTEAEVATFAAATGSGSQRIPATFPIVVTFRALLEFLESEQVELARIVHGEQKFAYERPVVIGDELTAQLSVTGLRQIDGTDILRTSSTITDAAGELVCTAGATIVHRADA</sequence>
<dbReference type="AlphaFoldDB" id="A0A417Y677"/>
<dbReference type="InterPro" id="IPR039569">
    <property type="entry name" value="FAS1-like_DH_region"/>
</dbReference>
<organism evidence="2 3">
    <name type="scientific">Nocardioides immobilis</name>
    <dbReference type="NCBI Taxonomy" id="2049295"/>
    <lineage>
        <taxon>Bacteria</taxon>
        <taxon>Bacillati</taxon>
        <taxon>Actinomycetota</taxon>
        <taxon>Actinomycetes</taxon>
        <taxon>Propionibacteriales</taxon>
        <taxon>Nocardioidaceae</taxon>
        <taxon>Nocardioides</taxon>
    </lineage>
</organism>
<comment type="caution">
    <text evidence="2">The sequence shown here is derived from an EMBL/GenBank/DDBJ whole genome shotgun (WGS) entry which is preliminary data.</text>
</comment>
<dbReference type="EMBL" id="QXGH01000010">
    <property type="protein sequence ID" value="RHW28208.1"/>
    <property type="molecule type" value="Genomic_DNA"/>
</dbReference>
<dbReference type="PIRSF" id="PIRSF018072">
    <property type="entry name" value="UCP018072"/>
    <property type="match status" value="1"/>
</dbReference>
<evidence type="ECO:0000259" key="1">
    <source>
        <dbReference type="Pfam" id="PF13452"/>
    </source>
</evidence>
<reference evidence="2 3" key="1">
    <citation type="submission" date="2018-09" db="EMBL/GenBank/DDBJ databases">
        <title>Genome sequencing of Nocardioides immobilis CCTCC AB 2017083 for comparison to Nocardioides silvaticus.</title>
        <authorList>
            <person name="Li C."/>
            <person name="Wang G."/>
        </authorList>
    </citation>
    <scope>NUCLEOTIDE SEQUENCE [LARGE SCALE GENOMIC DNA]</scope>
    <source>
        <strain evidence="2 3">CCTCC AB 2017083</strain>
    </source>
</reference>
<evidence type="ECO:0000313" key="2">
    <source>
        <dbReference type="EMBL" id="RHW28208.1"/>
    </source>
</evidence>
<dbReference type="InterPro" id="IPR029069">
    <property type="entry name" value="HotDog_dom_sf"/>
</dbReference>
<dbReference type="OrthoDB" id="5415111at2"/>
<protein>
    <recommendedName>
        <fullName evidence="1">FAS1-like dehydratase domain-containing protein</fullName>
    </recommendedName>
</protein>
<gene>
    <name evidence="2" type="ORF">D0Z08_04285</name>
</gene>
<dbReference type="CDD" id="cd03441">
    <property type="entry name" value="R_hydratase_like"/>
    <property type="match status" value="1"/>
</dbReference>
<name>A0A417Y677_9ACTN</name>
<dbReference type="RefSeq" id="WP_118923005.1">
    <property type="nucleotide sequence ID" value="NZ_QXGH01000010.1"/>
</dbReference>
<evidence type="ECO:0000313" key="3">
    <source>
        <dbReference type="Proteomes" id="UP000283644"/>
    </source>
</evidence>
<feature type="domain" description="FAS1-like dehydratase" evidence="1">
    <location>
        <begin position="29"/>
        <end position="119"/>
    </location>
</feature>
<dbReference type="Proteomes" id="UP000283644">
    <property type="component" value="Unassembled WGS sequence"/>
</dbReference>
<dbReference type="InterPro" id="IPR016709">
    <property type="entry name" value="HadA-like"/>
</dbReference>
<proteinExistence type="predicted"/>
<dbReference type="Gene3D" id="3.10.129.10">
    <property type="entry name" value="Hotdog Thioesterase"/>
    <property type="match status" value="1"/>
</dbReference>
<dbReference type="Pfam" id="PF13452">
    <property type="entry name" value="FAS1_DH_region"/>
    <property type="match status" value="1"/>
</dbReference>
<dbReference type="SUPFAM" id="SSF54637">
    <property type="entry name" value="Thioesterase/thiol ester dehydrase-isomerase"/>
    <property type="match status" value="1"/>
</dbReference>
<accession>A0A417Y677</accession>
<keyword evidence="3" id="KW-1185">Reference proteome</keyword>